<dbReference type="Pfam" id="PF12950">
    <property type="entry name" value="TaqI_C"/>
    <property type="match status" value="1"/>
</dbReference>
<evidence type="ECO:0000259" key="9">
    <source>
        <dbReference type="Pfam" id="PF07669"/>
    </source>
</evidence>
<keyword evidence="2" id="KW-0489">Methyltransferase</keyword>
<reference evidence="11 12" key="1">
    <citation type="submission" date="2016-10" db="EMBL/GenBank/DDBJ databases">
        <authorList>
            <person name="de Groot N.N."/>
        </authorList>
    </citation>
    <scope>NUCLEOTIDE SEQUENCE [LARGE SCALE GENOMIC DNA]</scope>
    <source>
        <strain evidence="11 12">DSM 21668</strain>
    </source>
</reference>
<dbReference type="GO" id="GO:0032259">
    <property type="term" value="P:methylation"/>
    <property type="evidence" value="ECO:0007669"/>
    <property type="project" value="UniProtKB-KW"/>
</dbReference>
<keyword evidence="5" id="KW-0680">Restriction system</keyword>
<evidence type="ECO:0000313" key="11">
    <source>
        <dbReference type="EMBL" id="SDM21710.1"/>
    </source>
</evidence>
<dbReference type="PRINTS" id="PR00507">
    <property type="entry name" value="N12N6MTFRASE"/>
</dbReference>
<keyword evidence="4" id="KW-0949">S-adenosyl-L-methionine</keyword>
<dbReference type="GO" id="GO:0009307">
    <property type="term" value="P:DNA restriction-modification system"/>
    <property type="evidence" value="ECO:0007669"/>
    <property type="project" value="UniProtKB-KW"/>
</dbReference>
<dbReference type="AlphaFoldDB" id="A0A1G9RF48"/>
<dbReference type="InterPro" id="IPR025931">
    <property type="entry name" value="TaqI_C"/>
</dbReference>
<dbReference type="GO" id="GO:0009007">
    <property type="term" value="F:site-specific DNA-methyltransferase (adenine-specific) activity"/>
    <property type="evidence" value="ECO:0007669"/>
    <property type="project" value="UniProtKB-EC"/>
</dbReference>
<dbReference type="EC" id="2.1.1.72" evidence="1"/>
<dbReference type="InterPro" id="IPR002052">
    <property type="entry name" value="DNA_methylase_N6_adenine_CS"/>
</dbReference>
<dbReference type="InterPro" id="IPR050953">
    <property type="entry name" value="N4_N6_ade-DNA_methylase"/>
</dbReference>
<dbReference type="EMBL" id="FNGS01000005">
    <property type="protein sequence ID" value="SDM21710.1"/>
    <property type="molecule type" value="Genomic_DNA"/>
</dbReference>
<feature type="domain" description="Type II methyltransferase M.TaqI-like" evidence="9">
    <location>
        <begin position="507"/>
        <end position="825"/>
    </location>
</feature>
<dbReference type="Proteomes" id="UP000198901">
    <property type="component" value="Unassembled WGS sequence"/>
</dbReference>
<comment type="catalytic activity">
    <reaction evidence="7">
        <text>a 2'-deoxyadenosine in DNA + S-adenosyl-L-methionine = an N(6)-methyl-2'-deoxyadenosine in DNA + S-adenosyl-L-homocysteine + H(+)</text>
        <dbReference type="Rhea" id="RHEA:15197"/>
        <dbReference type="Rhea" id="RHEA-COMP:12418"/>
        <dbReference type="Rhea" id="RHEA-COMP:12419"/>
        <dbReference type="ChEBI" id="CHEBI:15378"/>
        <dbReference type="ChEBI" id="CHEBI:57856"/>
        <dbReference type="ChEBI" id="CHEBI:59789"/>
        <dbReference type="ChEBI" id="CHEBI:90615"/>
        <dbReference type="ChEBI" id="CHEBI:90616"/>
        <dbReference type="EC" id="2.1.1.72"/>
    </reaction>
</comment>
<evidence type="ECO:0000256" key="6">
    <source>
        <dbReference type="ARBA" id="ARBA00023125"/>
    </source>
</evidence>
<name>A0A1G9RF48_9BACT</name>
<evidence type="ECO:0000313" key="12">
    <source>
        <dbReference type="Proteomes" id="UP000198901"/>
    </source>
</evidence>
<evidence type="ECO:0000256" key="4">
    <source>
        <dbReference type="ARBA" id="ARBA00022691"/>
    </source>
</evidence>
<keyword evidence="8" id="KW-0175">Coiled coil</keyword>
<dbReference type="RefSeq" id="WP_093203496.1">
    <property type="nucleotide sequence ID" value="NZ_FNGS01000005.1"/>
</dbReference>
<evidence type="ECO:0000256" key="3">
    <source>
        <dbReference type="ARBA" id="ARBA00022679"/>
    </source>
</evidence>
<evidence type="ECO:0000256" key="8">
    <source>
        <dbReference type="SAM" id="Coils"/>
    </source>
</evidence>
<dbReference type="PANTHER" id="PTHR33841">
    <property type="entry name" value="DNA METHYLTRANSFERASE YEEA-RELATED"/>
    <property type="match status" value="1"/>
</dbReference>
<evidence type="ECO:0000256" key="5">
    <source>
        <dbReference type="ARBA" id="ARBA00022747"/>
    </source>
</evidence>
<evidence type="ECO:0000256" key="1">
    <source>
        <dbReference type="ARBA" id="ARBA00011900"/>
    </source>
</evidence>
<sequence length="1251" mass="146173">MQEREIKNTLTDDYAFDKWQRLIDFVFPKVNFENSIVSLDDSSNKTKYVHQKGDITLTDGKKIIILEVCIKKENKIAKTKVGFHNITAKYIDQANNHGILVFYVSEDKSQQDYRLSFICKESRFNEEGQFEEFKTNPKRYTYLLGINESATTAAKRLRELAAKKNTFNFELKDVIDAFSVEKLNDEFFKKYKEQFQIFNNYLIEDDKIRYSIFDIDKNEKEENKTANELAIRDFTKKLLGRLVFLYFLQRKEWMGVSTPTGSQKVTWKNGYKNFVYKLFTEAAKPEKFHSKYLSELFYNTLNNESRENFVFLIDGKSPFNDSKNVSVPYLNGGLFDDDFPKGNKIDFPKHIFENLFEFLEQYNFTIDENSPEDHEVGIDPEMLGHIFENLLEDNRDKGAYYTPKEVVHYMSQQSIIEYLKHNLNTDSKDIDDFVKGNVVSDLVRANRSLIKKLLKEVKVCDPAIGSGAFPMGVLKVIFTALQNLHNAISPNESFNEAKVKKDIIQKSIYGVDLEKGAVDIARLRFWLALVVDEDKPQPLPNLDYKIMQGNSILEKFEDVDLSNLLKDENEDIIIAHKGQVELPGFGRNQSVFVFDSTIKEEFQSLIDLYFDFKVDASHPYKTKREVKAMINSIVEGKLKAKFALDKTKLQATLAEKRSHVKANTINTHDPKGVQDKKTKALEKLNKEIESLEYKIAHLSDILDRLNRWEHEEKERPYFLWHTYFKDVFDKGKFDIIIGNPPYIKEYTNRKAFDGIRDSPYYIGKMDIWYFFACFCIDMLKDNGGVQCFIAQNNWITSSGAAKLRNKIVQETEMLSFIDFGNYKVFQSAGIQTMIYVVKKTTPRKKYTTNYARLLVDNIDKTFLDYFLQSDANTTHENFEKVNFEFVPDTYIDGYITFANDTNENILKKIQEVEHIRLEEKEIATGIQPNPDVVNTRNIKRFTEREISDNKIKIGDGVFVVPKGKFDKLDDAEKKYIKPVFEPNEVQRYKFIDDYESEILYITKANYQNDAPNLLKHLSVYSKIMEERRENQNGRLTYYHLQWPRDENFFKEGEKILSVRKCDRPTFIYTKSMSYVMLSFNVIRTERVSLKYLTALLNSKLIAFWLRNKGKMQGNNYQIDKEPLLEIPIALSDKQQIIATLVDYILLVQQPRKELLIKYIGDDLVIHSFDEVIDQAFYEIYFGTEPEMAELYVLKYLENIKPISEDYTDADIETVVKFYHWLHEQTNPVRTALLKANIVSKDIIGVINSTIS</sequence>
<dbReference type="SUPFAM" id="SSF53335">
    <property type="entry name" value="S-adenosyl-L-methionine-dependent methyltransferases"/>
    <property type="match status" value="1"/>
</dbReference>
<gene>
    <name evidence="11" type="ORF">SAMN04488090_2867</name>
</gene>
<accession>A0A1G9RF48</accession>
<dbReference type="Pfam" id="PF07669">
    <property type="entry name" value="Eco57I"/>
    <property type="match status" value="1"/>
</dbReference>
<dbReference type="PROSITE" id="PS00092">
    <property type="entry name" value="N6_MTASE"/>
    <property type="match status" value="1"/>
</dbReference>
<dbReference type="GO" id="GO:0003677">
    <property type="term" value="F:DNA binding"/>
    <property type="evidence" value="ECO:0007669"/>
    <property type="project" value="UniProtKB-KW"/>
</dbReference>
<feature type="coiled-coil region" evidence="8">
    <location>
        <begin position="674"/>
        <end position="701"/>
    </location>
</feature>
<evidence type="ECO:0000259" key="10">
    <source>
        <dbReference type="Pfam" id="PF12950"/>
    </source>
</evidence>
<keyword evidence="6" id="KW-0238">DNA-binding</keyword>
<dbReference type="InterPro" id="IPR029063">
    <property type="entry name" value="SAM-dependent_MTases_sf"/>
</dbReference>
<dbReference type="InterPro" id="IPR011639">
    <property type="entry name" value="MethylTrfase_TaqI-like_dom"/>
</dbReference>
<proteinExistence type="predicted"/>
<keyword evidence="3" id="KW-0808">Transferase</keyword>
<dbReference type="Gene3D" id="3.40.50.150">
    <property type="entry name" value="Vaccinia Virus protein VP39"/>
    <property type="match status" value="2"/>
</dbReference>
<evidence type="ECO:0000256" key="7">
    <source>
        <dbReference type="ARBA" id="ARBA00047942"/>
    </source>
</evidence>
<evidence type="ECO:0000256" key="2">
    <source>
        <dbReference type="ARBA" id="ARBA00022603"/>
    </source>
</evidence>
<dbReference type="STRING" id="563176.SAMN04488090_2867"/>
<organism evidence="11 12">
    <name type="scientific">Siphonobacter aquaeclarae</name>
    <dbReference type="NCBI Taxonomy" id="563176"/>
    <lineage>
        <taxon>Bacteria</taxon>
        <taxon>Pseudomonadati</taxon>
        <taxon>Bacteroidota</taxon>
        <taxon>Cytophagia</taxon>
        <taxon>Cytophagales</taxon>
        <taxon>Cytophagaceae</taxon>
        <taxon>Siphonobacter</taxon>
    </lineage>
</organism>
<dbReference type="OrthoDB" id="32195at2"/>
<keyword evidence="12" id="KW-1185">Reference proteome</keyword>
<protein>
    <recommendedName>
        <fullName evidence="1">site-specific DNA-methyltransferase (adenine-specific)</fullName>
        <ecNumber evidence="1">2.1.1.72</ecNumber>
    </recommendedName>
</protein>
<feature type="domain" description="TaqI-like C-terminal specificity" evidence="10">
    <location>
        <begin position="1041"/>
        <end position="1128"/>
    </location>
</feature>
<dbReference type="PANTHER" id="PTHR33841:SF1">
    <property type="entry name" value="DNA METHYLTRANSFERASE A"/>
    <property type="match status" value="1"/>
</dbReference>